<dbReference type="AlphaFoldDB" id="A0A7C4RW31"/>
<dbReference type="InterPro" id="IPR013560">
    <property type="entry name" value="DUF1722"/>
</dbReference>
<dbReference type="PANTHER" id="PTHR30087">
    <property type="entry name" value="INNER MEMBRANE PROTEIN"/>
    <property type="match status" value="1"/>
</dbReference>
<evidence type="ECO:0000259" key="1">
    <source>
        <dbReference type="Pfam" id="PF08349"/>
    </source>
</evidence>
<comment type="caution">
    <text evidence="2">The sequence shown here is derived from an EMBL/GenBank/DDBJ whole genome shotgun (WGS) entry which is preliminary data.</text>
</comment>
<dbReference type="PANTHER" id="PTHR30087:SF0">
    <property type="entry name" value="INNER MEMBRANE PROTEIN"/>
    <property type="match status" value="1"/>
</dbReference>
<dbReference type="InterPro" id="IPR007553">
    <property type="entry name" value="2-thiour_desulf"/>
</dbReference>
<protein>
    <submittedName>
        <fullName evidence="2">DUF1722 domain-containing protein</fullName>
    </submittedName>
</protein>
<reference evidence="2" key="1">
    <citation type="journal article" date="2020" name="mSystems">
        <title>Genome- and Community-Level Interaction Insights into Carbon Utilization and Element Cycling Functions of Hydrothermarchaeota in Hydrothermal Sediment.</title>
        <authorList>
            <person name="Zhou Z."/>
            <person name="Liu Y."/>
            <person name="Xu W."/>
            <person name="Pan J."/>
            <person name="Luo Z.H."/>
            <person name="Li M."/>
        </authorList>
    </citation>
    <scope>NUCLEOTIDE SEQUENCE [LARGE SCALE GENOMIC DNA]</scope>
    <source>
        <strain evidence="2">SpSt-609</strain>
    </source>
</reference>
<evidence type="ECO:0000313" key="2">
    <source>
        <dbReference type="EMBL" id="HGU40313.1"/>
    </source>
</evidence>
<dbReference type="Pfam" id="PF08349">
    <property type="entry name" value="DUF1722"/>
    <property type="match status" value="1"/>
</dbReference>
<dbReference type="Pfam" id="PF04463">
    <property type="entry name" value="2-thiour_desulf"/>
    <property type="match status" value="1"/>
</dbReference>
<dbReference type="EMBL" id="DSZY01000017">
    <property type="protein sequence ID" value="HGU40313.1"/>
    <property type="molecule type" value="Genomic_DNA"/>
</dbReference>
<organism evidence="2">
    <name type="scientific">Fervidobacterium thailandense</name>
    <dbReference type="NCBI Taxonomy" id="1008305"/>
    <lineage>
        <taxon>Bacteria</taxon>
        <taxon>Thermotogati</taxon>
        <taxon>Thermotogota</taxon>
        <taxon>Thermotogae</taxon>
        <taxon>Thermotogales</taxon>
        <taxon>Fervidobacteriaceae</taxon>
        <taxon>Fervidobacterium</taxon>
    </lineage>
</organism>
<feature type="domain" description="DUF1722" evidence="1">
    <location>
        <begin position="190"/>
        <end position="303"/>
    </location>
</feature>
<accession>A0A7C4RW31</accession>
<proteinExistence type="predicted"/>
<name>A0A7C4RW31_9BACT</name>
<sequence>MNVKEVFAKPRLVVSRCFFEHTRYDGGIISDDLIKRLEKYADFVKVCPEVEIGLPIPREPIDVFLIDGKIRLLNKTMNADLTDRMFEFSRKFAQSVSTLGVDGMILKSKSPSCGLNDAKLYGPNGKVVSKTSGLFAKTMLEILTDIPIESEMRLTNDKLRFEFLSATFTLAKFRNVNNKEELIKFHASNKLFFMAKNEALMRQMGRIIARKGFKEIKEEYGTILRKLLKTHVKKPRMINALMHMYGYFKEKLSIDEKAYFMDLLNRYSTNTVSLQSVLILLKSWALRFDEKYLLEQTIFEPYPLELETQHESREYK</sequence>
<gene>
    <name evidence="2" type="ORF">ENT77_03845</name>
</gene>